<gene>
    <name evidence="4" type="primary">LOC114340092</name>
</gene>
<dbReference type="PRINTS" id="PR00315">
    <property type="entry name" value="ELONGATNFCT"/>
</dbReference>
<dbReference type="SMART" id="SM00838">
    <property type="entry name" value="EFG_C"/>
    <property type="match status" value="1"/>
</dbReference>
<dbReference type="GO" id="GO:1990904">
    <property type="term" value="C:ribonucleoprotein complex"/>
    <property type="evidence" value="ECO:0007669"/>
    <property type="project" value="TreeGrafter"/>
</dbReference>
<organism evidence="4">
    <name type="scientific">Diabrotica virgifera virgifera</name>
    <name type="common">western corn rootworm</name>
    <dbReference type="NCBI Taxonomy" id="50390"/>
    <lineage>
        <taxon>Eukaryota</taxon>
        <taxon>Metazoa</taxon>
        <taxon>Ecdysozoa</taxon>
        <taxon>Arthropoda</taxon>
        <taxon>Hexapoda</taxon>
        <taxon>Insecta</taxon>
        <taxon>Pterygota</taxon>
        <taxon>Neoptera</taxon>
        <taxon>Endopterygota</taxon>
        <taxon>Coleoptera</taxon>
        <taxon>Polyphaga</taxon>
        <taxon>Cucujiformia</taxon>
        <taxon>Chrysomeloidea</taxon>
        <taxon>Chrysomelidae</taxon>
        <taxon>Galerucinae</taxon>
        <taxon>Diabroticina</taxon>
        <taxon>Diabroticites</taxon>
        <taxon>Diabrotica</taxon>
    </lineage>
</organism>
<dbReference type="GO" id="GO:0042256">
    <property type="term" value="P:cytosolic ribosome assembly"/>
    <property type="evidence" value="ECO:0007669"/>
    <property type="project" value="TreeGrafter"/>
</dbReference>
<dbReference type="SUPFAM" id="SSF54980">
    <property type="entry name" value="EF-G C-terminal domain-like"/>
    <property type="match status" value="2"/>
</dbReference>
<reference evidence="4" key="1">
    <citation type="submission" date="2025-08" db="UniProtKB">
        <authorList>
            <consortium name="RefSeq"/>
        </authorList>
    </citation>
    <scope>IDENTIFICATION</scope>
    <source>
        <tissue evidence="4">Whole insect</tissue>
    </source>
</reference>
<dbReference type="Gene3D" id="3.30.70.870">
    <property type="entry name" value="Elongation Factor G (Translational Gtpase), domain 3"/>
    <property type="match status" value="1"/>
</dbReference>
<dbReference type="GO" id="GO:0005525">
    <property type="term" value="F:GTP binding"/>
    <property type="evidence" value="ECO:0007669"/>
    <property type="project" value="UniProtKB-KW"/>
</dbReference>
<dbReference type="Pfam" id="PF00009">
    <property type="entry name" value="GTP_EFTU"/>
    <property type="match status" value="1"/>
</dbReference>
<protein>
    <submittedName>
        <fullName evidence="4">Elongation factor-like GTPase 1</fullName>
    </submittedName>
</protein>
<dbReference type="PANTHER" id="PTHR42908">
    <property type="entry name" value="TRANSLATION ELONGATION FACTOR-RELATED"/>
    <property type="match status" value="1"/>
</dbReference>
<dbReference type="InterPro" id="IPR000795">
    <property type="entry name" value="T_Tr_GTP-bd_dom"/>
</dbReference>
<feature type="domain" description="Tr-type G" evidence="3">
    <location>
        <begin position="19"/>
        <end position="246"/>
    </location>
</feature>
<proteinExistence type="predicted"/>
<dbReference type="InterPro" id="IPR005225">
    <property type="entry name" value="Small_GTP-bd"/>
</dbReference>
<dbReference type="Pfam" id="PF14492">
    <property type="entry name" value="EFG_III"/>
    <property type="match status" value="1"/>
</dbReference>
<dbReference type="Pfam" id="PF00679">
    <property type="entry name" value="EFG_C"/>
    <property type="match status" value="1"/>
</dbReference>
<dbReference type="Pfam" id="PF25118">
    <property type="entry name" value="EFL1"/>
    <property type="match status" value="1"/>
</dbReference>
<dbReference type="InterPro" id="IPR009000">
    <property type="entry name" value="Transl_B-barrel_sf"/>
</dbReference>
<dbReference type="GO" id="GO:0043022">
    <property type="term" value="F:ribosome binding"/>
    <property type="evidence" value="ECO:0007669"/>
    <property type="project" value="TreeGrafter"/>
</dbReference>
<evidence type="ECO:0000313" key="4">
    <source>
        <dbReference type="RefSeq" id="XP_028146622.1"/>
    </source>
</evidence>
<dbReference type="NCBIfam" id="TIGR00231">
    <property type="entry name" value="small_GTP"/>
    <property type="match status" value="1"/>
</dbReference>
<sequence>MDCIKPTVEEIQFCMNDPACIRNVCILAHVDHGKTTVADSLLATNRLVSKRLAGSLRYLDDRPDEQERGITMKSSAVSLLNVVFDEIEDKNKKVLLNLIDTPGHIDFSTEVGAALRVCDGAIILVDLVEGVCVQTRESIKNAYEQHAKMILVLNKFDRLVVELKKNVDEIFQCILRVIEGCNAIIAELYQYDFTHNDIDIEDTGLLFSPDTGNVIFSSAIDGWGFTTKQMSNLFVNLVKNETVDSLNKKMWNFDCYINASKEIKTGAIEKKKCPLFVQFCLKTIVHIYETFILRMEKDKTQTILEKLKIKNVTRDMTHNDPKIQVRAILQAWKPLASTILLQCLEQIPSPSKMEQAKIEYLLNINKFCEDPYFNKCVESVKPHLENISSKDDITSVSYVSKMFCINKKNLSQNKPKPFVIRPRNLEATPKVENIESASKVTSQENQVTSETSDSISDEISVVALARVFSGTLRIGQEIFAMTGSYLPDEIKIKEDSENFMQNNPHVNKVTIKELYMLFGRELTLVDSVPAGNFCGIGGLESCVLRTATLSSDLNVVPLVESLRIEPVMRHAIEPTNPKDLPILRQGLKFLIQSDSCVQVIIQETGELVLLTAGDVHLGKCIEDLKNKFAPIDIHVSSPMVALRETLIPAQNDAHFSKLISNSVSVETKHLNLEVVAVSLPANILEVIKNNHDLLKMVEDHQYKSLIDIAKQSFGNNSNVNTEMLEKSFKSEATKKAILHAKEQLESVESLGASCWQNLQNKIWSVGATGTFVNLLVNNTVNYNHNIFLELNSMDKRALFDHCIIKAFNTLCKAGPLCEEPLANCAFIVNKFELCSEINSEDITPQTTSAIESTVKDTFKRAFEKQEQRLMEPMFVTEIQVNTSILGKVYTVVSKRNGKIIDDVCMDDLEKIFLVKAQIPVIESQGFAGEVRKTTSGQANPNLRFSHYEIIDGDPFYEPVEDEDDEDETINVDSALRANKLRKDVRRRKGLHVEDEVVIHAEKQRTLNKKK</sequence>
<dbReference type="Gene3D" id="3.40.50.300">
    <property type="entry name" value="P-loop containing nucleotide triphosphate hydrolases"/>
    <property type="match status" value="1"/>
</dbReference>
<dbReference type="InterPro" id="IPR000640">
    <property type="entry name" value="EFG_V-like"/>
</dbReference>
<evidence type="ECO:0000256" key="1">
    <source>
        <dbReference type="ARBA" id="ARBA00022741"/>
    </source>
</evidence>
<dbReference type="Gene3D" id="3.30.70.240">
    <property type="match status" value="1"/>
</dbReference>
<name>A0A6P7GL16_DIAVI</name>
<dbReference type="AlphaFoldDB" id="A0A6P7GL16"/>
<dbReference type="InterPro" id="IPR041095">
    <property type="entry name" value="EFG_II"/>
</dbReference>
<dbReference type="Gene3D" id="3.30.230.10">
    <property type="match status" value="1"/>
</dbReference>
<dbReference type="SUPFAM" id="SSF52540">
    <property type="entry name" value="P-loop containing nucleoside triphosphate hydrolases"/>
    <property type="match status" value="1"/>
</dbReference>
<dbReference type="InterPro" id="IPR027417">
    <property type="entry name" value="P-loop_NTPase"/>
</dbReference>
<evidence type="ECO:0000259" key="3">
    <source>
        <dbReference type="PROSITE" id="PS51722"/>
    </source>
</evidence>
<keyword evidence="2" id="KW-0342">GTP-binding</keyword>
<accession>A0A6P7GL16</accession>
<dbReference type="InterPro" id="IPR014721">
    <property type="entry name" value="Ribsml_uS5_D2-typ_fold_subgr"/>
</dbReference>
<dbReference type="InterPro" id="IPR035647">
    <property type="entry name" value="EFG_III/V"/>
</dbReference>
<dbReference type="RefSeq" id="XP_028146622.1">
    <property type="nucleotide sequence ID" value="XM_028290821.1"/>
</dbReference>
<dbReference type="InParanoid" id="A0A6P7GL16"/>
<dbReference type="SUPFAM" id="SSF50447">
    <property type="entry name" value="Translation proteins"/>
    <property type="match status" value="1"/>
</dbReference>
<dbReference type="InterPro" id="IPR056752">
    <property type="entry name" value="EFL1"/>
</dbReference>
<dbReference type="SUPFAM" id="SSF54211">
    <property type="entry name" value="Ribosomal protein S5 domain 2-like"/>
    <property type="match status" value="1"/>
</dbReference>
<dbReference type="FunCoup" id="A0A6P7GL16">
    <property type="interactions" value="1585"/>
</dbReference>
<dbReference type="GO" id="GO:0003924">
    <property type="term" value="F:GTPase activity"/>
    <property type="evidence" value="ECO:0007669"/>
    <property type="project" value="InterPro"/>
</dbReference>
<dbReference type="CDD" id="cd04096">
    <property type="entry name" value="eEF2_snRNP_like_C"/>
    <property type="match status" value="1"/>
</dbReference>
<dbReference type="CDD" id="cd16268">
    <property type="entry name" value="EF2_II"/>
    <property type="match status" value="1"/>
</dbReference>
<dbReference type="InterPro" id="IPR020568">
    <property type="entry name" value="Ribosomal_Su5_D2-typ_SF"/>
</dbReference>
<keyword evidence="1" id="KW-0547">Nucleotide-binding</keyword>
<dbReference type="PANTHER" id="PTHR42908:SF3">
    <property type="entry name" value="ELONGATION FACTOR-LIKE GTPASE 1"/>
    <property type="match status" value="1"/>
</dbReference>
<dbReference type="FunFam" id="3.30.70.870:FF:000002">
    <property type="entry name" value="Translation elongation factor 2"/>
    <property type="match status" value="1"/>
</dbReference>
<dbReference type="PROSITE" id="PS51722">
    <property type="entry name" value="G_TR_2"/>
    <property type="match status" value="1"/>
</dbReference>
<dbReference type="Gene3D" id="2.40.30.10">
    <property type="entry name" value="Translation factors"/>
    <property type="match status" value="1"/>
</dbReference>
<dbReference type="GO" id="GO:0005829">
    <property type="term" value="C:cytosol"/>
    <property type="evidence" value="ECO:0007669"/>
    <property type="project" value="TreeGrafter"/>
</dbReference>
<evidence type="ECO:0000256" key="2">
    <source>
        <dbReference type="ARBA" id="ARBA00023134"/>
    </source>
</evidence>